<keyword evidence="2" id="KW-1185">Reference proteome</keyword>
<sequence>MQNGNVTKVTDSPNNKKTFQELILVIQSYNNLTFEVSENVNLDFPISDPMIYDQKRIIRDNKSHKKKGIDEL</sequence>
<evidence type="ECO:0000313" key="1">
    <source>
        <dbReference type="EMBL" id="CAG8599963.1"/>
    </source>
</evidence>
<name>A0A9N9GDN6_FUNMO</name>
<comment type="caution">
    <text evidence="1">The sequence shown here is derived from an EMBL/GenBank/DDBJ whole genome shotgun (WGS) entry which is preliminary data.</text>
</comment>
<organism evidence="1 2">
    <name type="scientific">Funneliformis mosseae</name>
    <name type="common">Endomycorrhizal fungus</name>
    <name type="synonym">Glomus mosseae</name>
    <dbReference type="NCBI Taxonomy" id="27381"/>
    <lineage>
        <taxon>Eukaryota</taxon>
        <taxon>Fungi</taxon>
        <taxon>Fungi incertae sedis</taxon>
        <taxon>Mucoromycota</taxon>
        <taxon>Glomeromycotina</taxon>
        <taxon>Glomeromycetes</taxon>
        <taxon>Glomerales</taxon>
        <taxon>Glomeraceae</taxon>
        <taxon>Funneliformis</taxon>
    </lineage>
</organism>
<evidence type="ECO:0000313" key="2">
    <source>
        <dbReference type="Proteomes" id="UP000789375"/>
    </source>
</evidence>
<dbReference type="AlphaFoldDB" id="A0A9N9GDN6"/>
<reference evidence="1" key="1">
    <citation type="submission" date="2021-06" db="EMBL/GenBank/DDBJ databases">
        <authorList>
            <person name="Kallberg Y."/>
            <person name="Tangrot J."/>
            <person name="Rosling A."/>
        </authorList>
    </citation>
    <scope>NUCLEOTIDE SEQUENCE</scope>
    <source>
        <strain evidence="1">87-6 pot B 2015</strain>
    </source>
</reference>
<accession>A0A9N9GDN6</accession>
<proteinExistence type="predicted"/>
<dbReference type="Proteomes" id="UP000789375">
    <property type="component" value="Unassembled WGS sequence"/>
</dbReference>
<gene>
    <name evidence="1" type="ORF">FMOSSE_LOCUS8896</name>
</gene>
<protein>
    <submittedName>
        <fullName evidence="1">13715_t:CDS:1</fullName>
    </submittedName>
</protein>
<dbReference type="EMBL" id="CAJVPP010002438">
    <property type="protein sequence ID" value="CAG8599963.1"/>
    <property type="molecule type" value="Genomic_DNA"/>
</dbReference>